<feature type="non-terminal residue" evidence="3">
    <location>
        <position position="1"/>
    </location>
</feature>
<proteinExistence type="predicted"/>
<dbReference type="InterPro" id="IPR045618">
    <property type="entry name" value="DUF6444"/>
</dbReference>
<accession>A9DPL5</accession>
<keyword evidence="4" id="KW-1185">Reference proteome</keyword>
<dbReference type="Proteomes" id="UP000005839">
    <property type="component" value="Unassembled WGS sequence"/>
</dbReference>
<evidence type="ECO:0000313" key="4">
    <source>
        <dbReference type="Proteomes" id="UP000005839"/>
    </source>
</evidence>
<dbReference type="EMBL" id="ABIC01000117">
    <property type="protein sequence ID" value="EDP98613.1"/>
    <property type="molecule type" value="Genomic_DNA"/>
</dbReference>
<reference evidence="3 4" key="1">
    <citation type="submission" date="2007-10" db="EMBL/GenBank/DDBJ databases">
        <authorList>
            <person name="Yayanos A."/>
            <person name="Ferriera S."/>
            <person name="Johnson J."/>
            <person name="Kravitz S."/>
            <person name="Halpern A."/>
            <person name="Remington K."/>
            <person name="Beeson K."/>
            <person name="Tran B."/>
            <person name="Rogers Y.-H."/>
            <person name="Friedman R."/>
            <person name="Venter J.C."/>
        </authorList>
    </citation>
    <scope>NUCLEOTIDE SEQUENCE [LARGE SCALE GENOMIC DNA]</scope>
    <source>
        <strain evidence="3 4">KT99</strain>
    </source>
</reference>
<evidence type="ECO:0000313" key="3">
    <source>
        <dbReference type="EMBL" id="EDP98613.1"/>
    </source>
</evidence>
<evidence type="ECO:0000256" key="1">
    <source>
        <dbReference type="SAM" id="MobiDB-lite"/>
    </source>
</evidence>
<organism evidence="3 4">
    <name type="scientific">Shewanella benthica KT99</name>
    <dbReference type="NCBI Taxonomy" id="314608"/>
    <lineage>
        <taxon>Bacteria</taxon>
        <taxon>Pseudomonadati</taxon>
        <taxon>Pseudomonadota</taxon>
        <taxon>Gammaproteobacteria</taxon>
        <taxon>Alteromonadales</taxon>
        <taxon>Shewanellaceae</taxon>
        <taxon>Shewanella</taxon>
    </lineage>
</organism>
<feature type="region of interest" description="Disordered" evidence="1">
    <location>
        <begin position="51"/>
        <end position="71"/>
    </location>
</feature>
<gene>
    <name evidence="3" type="ORF">KT99_00851</name>
</gene>
<sequence>TISLPCQNSFMKKKKQFATEPPTVAELGEKKANLLIQELWEKLREYEDRLALSSRNSSKSPSSDSPADKAERKKLKRLVVEIRLALNLDIRGIKDH</sequence>
<evidence type="ECO:0000259" key="2">
    <source>
        <dbReference type="Pfam" id="PF20042"/>
    </source>
</evidence>
<name>A9DPL5_9GAMM</name>
<feature type="domain" description="DUF6444" evidence="2">
    <location>
        <begin position="20"/>
        <end position="86"/>
    </location>
</feature>
<dbReference type="Pfam" id="PF20042">
    <property type="entry name" value="DUF6444"/>
    <property type="match status" value="1"/>
</dbReference>
<comment type="caution">
    <text evidence="3">The sequence shown here is derived from an EMBL/GenBank/DDBJ whole genome shotgun (WGS) entry which is preliminary data.</text>
</comment>
<dbReference type="AlphaFoldDB" id="A9DPL5"/>
<feature type="compositionally biased region" description="Low complexity" evidence="1">
    <location>
        <begin position="51"/>
        <end position="65"/>
    </location>
</feature>
<protein>
    <recommendedName>
        <fullName evidence="2">DUF6444 domain-containing protein</fullName>
    </recommendedName>
</protein>